<dbReference type="PANTHER" id="PTHR43435">
    <property type="entry name" value="RIBULOKINASE"/>
    <property type="match status" value="1"/>
</dbReference>
<evidence type="ECO:0000256" key="1">
    <source>
        <dbReference type="ARBA" id="ARBA00009156"/>
    </source>
</evidence>
<dbReference type="Gene3D" id="3.30.420.40">
    <property type="match status" value="1"/>
</dbReference>
<proteinExistence type="inferred from homology"/>
<dbReference type="InterPro" id="IPR006003">
    <property type="entry name" value="FGGY_RbtK-like"/>
</dbReference>
<comment type="similarity">
    <text evidence="1">Belongs to the FGGY kinase family.</text>
</comment>
<dbReference type="GO" id="GO:0019321">
    <property type="term" value="P:pentose metabolic process"/>
    <property type="evidence" value="ECO:0007669"/>
    <property type="project" value="TreeGrafter"/>
</dbReference>
<evidence type="ECO:0000256" key="4">
    <source>
        <dbReference type="ARBA" id="ARBA00074355"/>
    </source>
</evidence>
<accession>A0A7R9CDP3</accession>
<dbReference type="InterPro" id="IPR018484">
    <property type="entry name" value="FGGY_N"/>
</dbReference>
<keyword evidence="3" id="KW-0418">Kinase</keyword>
<feature type="domain" description="Carbohydrate kinase FGGY C-terminal" evidence="6">
    <location>
        <begin position="289"/>
        <end position="546"/>
    </location>
</feature>
<dbReference type="PANTHER" id="PTHR43435:SF4">
    <property type="entry name" value="FGGY CARBOHYDRATE KINASE DOMAIN-CONTAINING PROTEIN"/>
    <property type="match status" value="1"/>
</dbReference>
<protein>
    <recommendedName>
        <fullName evidence="4">FGGY carbohydrate kinase domain-containing protein</fullName>
    </recommendedName>
</protein>
<dbReference type="InterPro" id="IPR043129">
    <property type="entry name" value="ATPase_NBD"/>
</dbReference>
<dbReference type="EMBL" id="OC316891">
    <property type="protein sequence ID" value="CAD7394151.1"/>
    <property type="molecule type" value="Genomic_DNA"/>
</dbReference>
<name>A0A7R9CDP3_TIMCR</name>
<dbReference type="GO" id="GO:0019150">
    <property type="term" value="F:D-ribulokinase activity"/>
    <property type="evidence" value="ECO:0007669"/>
    <property type="project" value="TreeGrafter"/>
</dbReference>
<dbReference type="SUPFAM" id="SSF53067">
    <property type="entry name" value="Actin-like ATPase domain"/>
    <property type="match status" value="2"/>
</dbReference>
<evidence type="ECO:0000256" key="3">
    <source>
        <dbReference type="ARBA" id="ARBA00022777"/>
    </source>
</evidence>
<gene>
    <name evidence="7" type="ORF">TCEB3V08_LOCUS2089</name>
</gene>
<dbReference type="GO" id="GO:0005737">
    <property type="term" value="C:cytoplasm"/>
    <property type="evidence" value="ECO:0007669"/>
    <property type="project" value="TreeGrafter"/>
</dbReference>
<evidence type="ECO:0000259" key="5">
    <source>
        <dbReference type="Pfam" id="PF00370"/>
    </source>
</evidence>
<reference evidence="7" key="1">
    <citation type="submission" date="2020-11" db="EMBL/GenBank/DDBJ databases">
        <authorList>
            <person name="Tran Van P."/>
        </authorList>
    </citation>
    <scope>NUCLEOTIDE SEQUENCE</scope>
</reference>
<sequence>MADISSLKESYFVGVDVGSGSVRAALVDKRGKILRVSYKDTKTWSPKPDYFEQSSSEIWSSCCAVVRDISENVNVSCIKGIGFDATCSLVALNDNGEPLSVSPSGNNDQNVILWLDHRAIEETNFINSLNHSVLKYVGGKISLEMETPKLLWLKKNLKEQCWDKAGWFFDLPDFLTWKATGTDSRSLCSLVCKWTFQADPKGYTGWSKSYFEEIGLSDLAANNWHKIGSHWKKPGCLVGSGLSELAAQELGLDPGTPVGTSMIDAHAGGLGMIGCLAEGVPSDFSTRLSLICGTSTCHMAVSKEPRFVSGVWGPYYSAMVPSYWLNEGGQSATGKLIDHIIDSHPASITAKQQAGDIVAIGLATNGRVVNNKHSWLFPGRMNKSTKKSHDDDKSLSEEEWLEMVQKHIQTYLGLTLESMAKRQKLPSVTMLTKDVHLWPDFHGNRSPIADPSLKGMISGMSLSANEEDLAILYLAAVQALAYGTRHIMESLTDSGHYFQSLLMCGGLSQSPLFVQTHADALGLPVLKPMETESVLVGAAILGACAAKFFDDMHTAITAMGGEADVVQPRPLECRWDRHTLAYHEKKYRVFLKMVEHQKEYRTIMSEFDN</sequence>
<dbReference type="Pfam" id="PF00370">
    <property type="entry name" value="FGGY_N"/>
    <property type="match status" value="1"/>
</dbReference>
<dbReference type="Pfam" id="PF02782">
    <property type="entry name" value="FGGY_C"/>
    <property type="match status" value="1"/>
</dbReference>
<evidence type="ECO:0000313" key="7">
    <source>
        <dbReference type="EMBL" id="CAD7394151.1"/>
    </source>
</evidence>
<dbReference type="FunFam" id="3.30.420.40:FF:000101">
    <property type="entry name" value="FGGY carbohydrate kinase domain-containing protein"/>
    <property type="match status" value="1"/>
</dbReference>
<dbReference type="CDD" id="cd07782">
    <property type="entry name" value="ASKHA_NBD_FGGY_D-RBK"/>
    <property type="match status" value="1"/>
</dbReference>
<dbReference type="AlphaFoldDB" id="A0A7R9CDP3"/>
<dbReference type="Gene3D" id="1.20.58.2240">
    <property type="match status" value="1"/>
</dbReference>
<evidence type="ECO:0000259" key="6">
    <source>
        <dbReference type="Pfam" id="PF02782"/>
    </source>
</evidence>
<feature type="domain" description="Carbohydrate kinase FGGY N-terminal" evidence="5">
    <location>
        <begin position="11"/>
        <end position="181"/>
    </location>
</feature>
<organism evidence="7">
    <name type="scientific">Timema cristinae</name>
    <name type="common">Walking stick</name>
    <dbReference type="NCBI Taxonomy" id="61476"/>
    <lineage>
        <taxon>Eukaryota</taxon>
        <taxon>Metazoa</taxon>
        <taxon>Ecdysozoa</taxon>
        <taxon>Arthropoda</taxon>
        <taxon>Hexapoda</taxon>
        <taxon>Insecta</taxon>
        <taxon>Pterygota</taxon>
        <taxon>Neoptera</taxon>
        <taxon>Polyneoptera</taxon>
        <taxon>Phasmatodea</taxon>
        <taxon>Timematodea</taxon>
        <taxon>Timematoidea</taxon>
        <taxon>Timematidae</taxon>
        <taxon>Timema</taxon>
    </lineage>
</organism>
<dbReference type="NCBIfam" id="TIGR01315">
    <property type="entry name" value="5C_CHO_kinase"/>
    <property type="match status" value="1"/>
</dbReference>
<dbReference type="InterPro" id="IPR018485">
    <property type="entry name" value="FGGY_C"/>
</dbReference>
<keyword evidence="2" id="KW-0808">Transferase</keyword>
<evidence type="ECO:0000256" key="2">
    <source>
        <dbReference type="ARBA" id="ARBA00022679"/>
    </source>
</evidence>